<evidence type="ECO:0000313" key="2">
    <source>
        <dbReference type="EnsemblPlants" id="TuG1812G0400000158.01.T01.cds405951"/>
    </source>
</evidence>
<evidence type="ECO:0000313" key="3">
    <source>
        <dbReference type="Proteomes" id="UP000015106"/>
    </source>
</evidence>
<dbReference type="EnsemblPlants" id="TuG1812G0400000158.01.T01">
    <property type="protein sequence ID" value="TuG1812G0400000158.01.T01.cds405951"/>
    <property type="gene ID" value="TuG1812G0400000158.01"/>
</dbReference>
<name>A0A8R7Q0U3_TRIUA</name>
<dbReference type="PANTHER" id="PTHR33074">
    <property type="entry name" value="EXPRESSED PROTEIN-RELATED"/>
    <property type="match status" value="1"/>
</dbReference>
<dbReference type="Gramene" id="TuG1812G0400000158.01.T01">
    <property type="protein sequence ID" value="TuG1812G0400000158.01.T01.cds405951"/>
    <property type="gene ID" value="TuG1812G0400000158.01"/>
</dbReference>
<reference evidence="2" key="2">
    <citation type="submission" date="2018-03" db="EMBL/GenBank/DDBJ databases">
        <title>The Triticum urartu genome reveals the dynamic nature of wheat genome evolution.</title>
        <authorList>
            <person name="Ling H."/>
            <person name="Ma B."/>
            <person name="Shi X."/>
            <person name="Liu H."/>
            <person name="Dong L."/>
            <person name="Sun H."/>
            <person name="Cao Y."/>
            <person name="Gao Q."/>
            <person name="Zheng S."/>
            <person name="Li Y."/>
            <person name="Yu Y."/>
            <person name="Du H."/>
            <person name="Qi M."/>
            <person name="Li Y."/>
            <person name="Yu H."/>
            <person name="Cui Y."/>
            <person name="Wang N."/>
            <person name="Chen C."/>
            <person name="Wu H."/>
            <person name="Zhao Y."/>
            <person name="Zhang J."/>
            <person name="Li Y."/>
            <person name="Zhou W."/>
            <person name="Zhang B."/>
            <person name="Hu W."/>
            <person name="Eijk M."/>
            <person name="Tang J."/>
            <person name="Witsenboer H."/>
            <person name="Zhao S."/>
            <person name="Li Z."/>
            <person name="Zhang A."/>
            <person name="Wang D."/>
            <person name="Liang C."/>
        </authorList>
    </citation>
    <scope>NUCLEOTIDE SEQUENCE [LARGE SCALE GENOMIC DNA]</scope>
    <source>
        <strain evidence="2">cv. G1812</strain>
    </source>
</reference>
<dbReference type="AlphaFoldDB" id="A0A8R7Q0U3"/>
<reference evidence="2" key="3">
    <citation type="submission" date="2022-06" db="UniProtKB">
        <authorList>
            <consortium name="EnsemblPlants"/>
        </authorList>
    </citation>
    <scope>IDENTIFICATION</scope>
</reference>
<evidence type="ECO:0000259" key="1">
    <source>
        <dbReference type="Pfam" id="PF07762"/>
    </source>
</evidence>
<accession>A0A8R7Q0U3</accession>
<dbReference type="Pfam" id="PF07762">
    <property type="entry name" value="DUF1618"/>
    <property type="match status" value="1"/>
</dbReference>
<organism evidence="2 3">
    <name type="scientific">Triticum urartu</name>
    <name type="common">Red wild einkorn</name>
    <name type="synonym">Crithodium urartu</name>
    <dbReference type="NCBI Taxonomy" id="4572"/>
    <lineage>
        <taxon>Eukaryota</taxon>
        <taxon>Viridiplantae</taxon>
        <taxon>Streptophyta</taxon>
        <taxon>Embryophyta</taxon>
        <taxon>Tracheophyta</taxon>
        <taxon>Spermatophyta</taxon>
        <taxon>Magnoliopsida</taxon>
        <taxon>Liliopsida</taxon>
        <taxon>Poales</taxon>
        <taxon>Poaceae</taxon>
        <taxon>BOP clade</taxon>
        <taxon>Pooideae</taxon>
        <taxon>Triticodae</taxon>
        <taxon>Triticeae</taxon>
        <taxon>Triticinae</taxon>
        <taxon>Triticum</taxon>
    </lineage>
</organism>
<dbReference type="PANTHER" id="PTHR33074:SF50">
    <property type="entry name" value="DUF1618 DOMAIN-CONTAINING PROTEIN"/>
    <property type="match status" value="1"/>
</dbReference>
<protein>
    <recommendedName>
        <fullName evidence="1">DUF1618 domain-containing protein</fullName>
    </recommendedName>
</protein>
<sequence length="170" mass="18943">MGPSYPEHHLTSKTLTIGGSNGTMAWVDLWRNIVFCDVLAKRPKLGYLKFPCGPDVGAINPRSLRDIAVFGETIKYVVMLHHPDRSSSKVPSRHWMATTWSIDKSRHTSAKDWRMVCKLKSTRIMVDAAGTAASFPTLSSLYVGMPTLSMQNDAIVYFLAKVDFSPSQHT</sequence>
<feature type="domain" description="DUF1618" evidence="1">
    <location>
        <begin position="26"/>
        <end position="157"/>
    </location>
</feature>
<proteinExistence type="predicted"/>
<reference evidence="3" key="1">
    <citation type="journal article" date="2013" name="Nature">
        <title>Draft genome of the wheat A-genome progenitor Triticum urartu.</title>
        <authorList>
            <person name="Ling H.Q."/>
            <person name="Zhao S."/>
            <person name="Liu D."/>
            <person name="Wang J."/>
            <person name="Sun H."/>
            <person name="Zhang C."/>
            <person name="Fan H."/>
            <person name="Li D."/>
            <person name="Dong L."/>
            <person name="Tao Y."/>
            <person name="Gao C."/>
            <person name="Wu H."/>
            <person name="Li Y."/>
            <person name="Cui Y."/>
            <person name="Guo X."/>
            <person name="Zheng S."/>
            <person name="Wang B."/>
            <person name="Yu K."/>
            <person name="Liang Q."/>
            <person name="Yang W."/>
            <person name="Lou X."/>
            <person name="Chen J."/>
            <person name="Feng M."/>
            <person name="Jian J."/>
            <person name="Zhang X."/>
            <person name="Luo G."/>
            <person name="Jiang Y."/>
            <person name="Liu J."/>
            <person name="Wang Z."/>
            <person name="Sha Y."/>
            <person name="Zhang B."/>
            <person name="Wu H."/>
            <person name="Tang D."/>
            <person name="Shen Q."/>
            <person name="Xue P."/>
            <person name="Zou S."/>
            <person name="Wang X."/>
            <person name="Liu X."/>
            <person name="Wang F."/>
            <person name="Yang Y."/>
            <person name="An X."/>
            <person name="Dong Z."/>
            <person name="Zhang K."/>
            <person name="Zhang X."/>
            <person name="Luo M.C."/>
            <person name="Dvorak J."/>
            <person name="Tong Y."/>
            <person name="Wang J."/>
            <person name="Yang H."/>
            <person name="Li Z."/>
            <person name="Wang D."/>
            <person name="Zhang A."/>
            <person name="Wang J."/>
        </authorList>
    </citation>
    <scope>NUCLEOTIDE SEQUENCE</scope>
    <source>
        <strain evidence="3">cv. G1812</strain>
    </source>
</reference>
<keyword evidence="3" id="KW-1185">Reference proteome</keyword>
<dbReference type="Proteomes" id="UP000015106">
    <property type="component" value="Chromosome 4"/>
</dbReference>
<dbReference type="InterPro" id="IPR011676">
    <property type="entry name" value="DUF1618"/>
</dbReference>